<name>A0A8C4QE63_EPTBU</name>
<organism evidence="3 4">
    <name type="scientific">Eptatretus burgeri</name>
    <name type="common">Inshore hagfish</name>
    <dbReference type="NCBI Taxonomy" id="7764"/>
    <lineage>
        <taxon>Eukaryota</taxon>
        <taxon>Metazoa</taxon>
        <taxon>Chordata</taxon>
        <taxon>Craniata</taxon>
        <taxon>Vertebrata</taxon>
        <taxon>Cyclostomata</taxon>
        <taxon>Myxini</taxon>
        <taxon>Myxiniformes</taxon>
        <taxon>Myxinidae</taxon>
        <taxon>Eptatretinae</taxon>
        <taxon>Eptatretus</taxon>
    </lineage>
</organism>
<dbReference type="PANTHER" id="PTHR21683:SF2">
    <property type="entry name" value="COILED-COIL DOMAIN-CONTAINING PROTEIN 42 LIKE-2-LIKE"/>
    <property type="match status" value="1"/>
</dbReference>
<dbReference type="InterPro" id="IPR025252">
    <property type="entry name" value="DUF4200"/>
</dbReference>
<accession>A0A8C4QE63</accession>
<protein>
    <recommendedName>
        <fullName evidence="2">DUF4200 domain-containing protein</fullName>
    </recommendedName>
</protein>
<reference evidence="3" key="1">
    <citation type="submission" date="2025-08" db="UniProtKB">
        <authorList>
            <consortium name="Ensembl"/>
        </authorList>
    </citation>
    <scope>IDENTIFICATION</scope>
</reference>
<sequence length="129" mass="15232">MFCIPFTMSLCCHFRVQEFRTKMEGLEKRRHDHASKEHELKETFRKFDKFIKQNESKRNRAIKRASVEREARIQKEKELGRLCDKVSSLEDQQVRLQRKLSKLSVYKDFLSDVTNASSMDTVGSLTSTN</sequence>
<evidence type="ECO:0000313" key="4">
    <source>
        <dbReference type="Proteomes" id="UP000694388"/>
    </source>
</evidence>
<keyword evidence="1" id="KW-0175">Coiled coil</keyword>
<keyword evidence="4" id="KW-1185">Reference proteome</keyword>
<dbReference type="GO" id="GO:0005856">
    <property type="term" value="C:cytoskeleton"/>
    <property type="evidence" value="ECO:0007669"/>
    <property type="project" value="UniProtKB-ARBA"/>
</dbReference>
<evidence type="ECO:0000313" key="3">
    <source>
        <dbReference type="Ensembl" id="ENSEBUP00000013668.1"/>
    </source>
</evidence>
<evidence type="ECO:0000259" key="2">
    <source>
        <dbReference type="Pfam" id="PF13863"/>
    </source>
</evidence>
<reference evidence="3" key="2">
    <citation type="submission" date="2025-09" db="UniProtKB">
        <authorList>
            <consortium name="Ensembl"/>
        </authorList>
    </citation>
    <scope>IDENTIFICATION</scope>
</reference>
<dbReference type="AlphaFoldDB" id="A0A8C4QE63"/>
<feature type="domain" description="DUF4200" evidence="2">
    <location>
        <begin position="17"/>
        <end position="115"/>
    </location>
</feature>
<dbReference type="InterPro" id="IPR051147">
    <property type="entry name" value="CFAP_domain-containing"/>
</dbReference>
<proteinExistence type="predicted"/>
<dbReference type="Pfam" id="PF13863">
    <property type="entry name" value="DUF4200"/>
    <property type="match status" value="1"/>
</dbReference>
<dbReference type="PANTHER" id="PTHR21683">
    <property type="entry name" value="COILED-COIL DOMAIN-CONTAINING PROTEIN 42 LIKE-2-LIKE-RELATED"/>
    <property type="match status" value="1"/>
</dbReference>
<evidence type="ECO:0000256" key="1">
    <source>
        <dbReference type="ARBA" id="ARBA00023054"/>
    </source>
</evidence>
<dbReference type="Proteomes" id="UP000694388">
    <property type="component" value="Unplaced"/>
</dbReference>
<dbReference type="Ensembl" id="ENSEBUT00000014244.1">
    <property type="protein sequence ID" value="ENSEBUP00000013668.1"/>
    <property type="gene ID" value="ENSEBUG00000008626.1"/>
</dbReference>
<dbReference type="OMA" id="RRHDHAS"/>